<dbReference type="InterPro" id="IPR041682">
    <property type="entry name" value="AAA_14"/>
</dbReference>
<dbReference type="SUPFAM" id="SSF52540">
    <property type="entry name" value="P-loop containing nucleoside triphosphate hydrolases"/>
    <property type="match status" value="1"/>
</dbReference>
<dbReference type="Proteomes" id="UP000178425">
    <property type="component" value="Unassembled WGS sequence"/>
</dbReference>
<dbReference type="PANTHER" id="PTHR43566">
    <property type="entry name" value="CONSERVED PROTEIN"/>
    <property type="match status" value="1"/>
</dbReference>
<sequence>MKIPRFYGDLGAYIKQGKVLVIYGPRRVGKTTLLNDFLSGCKLKYRMDSGDNIKVQETLSSQDFDRLKEYVADFELIAIDEAQKVPQVGQGLKILVDQMPNLQIIATGSSSFELSGQIGEPLTGRKNTLILYPIANLELRSLYNPYELKEKLRELMVFGTYPNVMTAPDKIQKQKILEELTHSYLLKDILEIERVKGSKILLDLLRLIAFQVGSEVSISELASRIGIDAKTAGRYLDLFEKSFVLYNLRGFSRNLRKEITKKSKYYFYDNGIRNAIISNFNDIEIRNDTGQLWENFLISERLKKASYRSIFSNKYFWRTWDQKEIDYIEEREGKLFAYEFKWSGKSKPPKEFLGAYPNAEFKTINKENYLDFIL</sequence>
<evidence type="ECO:0000313" key="3">
    <source>
        <dbReference type="EMBL" id="OGF79343.1"/>
    </source>
</evidence>
<dbReference type="InterPro" id="IPR025420">
    <property type="entry name" value="DUF4143"/>
</dbReference>
<dbReference type="PANTHER" id="PTHR43566:SF1">
    <property type="entry name" value="AAA+ ATPASE DOMAIN-CONTAINING PROTEIN"/>
    <property type="match status" value="1"/>
</dbReference>
<dbReference type="EMBL" id="MFHI01000006">
    <property type="protein sequence ID" value="OGF79343.1"/>
    <property type="molecule type" value="Genomic_DNA"/>
</dbReference>
<accession>A0A1F5WUR1</accession>
<dbReference type="Pfam" id="PF13173">
    <property type="entry name" value="AAA_14"/>
    <property type="match status" value="1"/>
</dbReference>
<protein>
    <recommendedName>
        <fullName evidence="5">AAA+ ATPase domain-containing protein</fullName>
    </recommendedName>
</protein>
<comment type="caution">
    <text evidence="3">The sequence shown here is derived from an EMBL/GenBank/DDBJ whole genome shotgun (WGS) entry which is preliminary data.</text>
</comment>
<feature type="domain" description="DUF4143" evidence="2">
    <location>
        <begin position="187"/>
        <end position="343"/>
    </location>
</feature>
<evidence type="ECO:0000259" key="2">
    <source>
        <dbReference type="Pfam" id="PF13635"/>
    </source>
</evidence>
<dbReference type="InterPro" id="IPR027417">
    <property type="entry name" value="P-loop_NTPase"/>
</dbReference>
<organism evidence="3 4">
    <name type="scientific">Candidatus Giovannonibacteria bacterium RIFCSPHIGHO2_02_43_13</name>
    <dbReference type="NCBI Taxonomy" id="1798330"/>
    <lineage>
        <taxon>Bacteria</taxon>
        <taxon>Candidatus Giovannoniibacteriota</taxon>
    </lineage>
</organism>
<name>A0A1F5WUR1_9BACT</name>
<reference evidence="3 4" key="1">
    <citation type="journal article" date="2016" name="Nat. Commun.">
        <title>Thousands of microbial genomes shed light on interconnected biogeochemical processes in an aquifer system.</title>
        <authorList>
            <person name="Anantharaman K."/>
            <person name="Brown C.T."/>
            <person name="Hug L.A."/>
            <person name="Sharon I."/>
            <person name="Castelle C.J."/>
            <person name="Probst A.J."/>
            <person name="Thomas B.C."/>
            <person name="Singh A."/>
            <person name="Wilkins M.J."/>
            <person name="Karaoz U."/>
            <person name="Brodie E.L."/>
            <person name="Williams K.H."/>
            <person name="Hubbard S.S."/>
            <person name="Banfield J.F."/>
        </authorList>
    </citation>
    <scope>NUCLEOTIDE SEQUENCE [LARGE SCALE GENOMIC DNA]</scope>
</reference>
<evidence type="ECO:0000313" key="4">
    <source>
        <dbReference type="Proteomes" id="UP000178425"/>
    </source>
</evidence>
<evidence type="ECO:0008006" key="5">
    <source>
        <dbReference type="Google" id="ProtNLM"/>
    </source>
</evidence>
<evidence type="ECO:0000259" key="1">
    <source>
        <dbReference type="Pfam" id="PF13173"/>
    </source>
</evidence>
<dbReference type="AlphaFoldDB" id="A0A1F5WUR1"/>
<dbReference type="Gene3D" id="3.40.50.300">
    <property type="entry name" value="P-loop containing nucleotide triphosphate hydrolases"/>
    <property type="match status" value="1"/>
</dbReference>
<gene>
    <name evidence="3" type="ORF">A2W54_01260</name>
</gene>
<dbReference type="Pfam" id="PF13635">
    <property type="entry name" value="DUF4143"/>
    <property type="match status" value="1"/>
</dbReference>
<feature type="domain" description="AAA" evidence="1">
    <location>
        <begin position="17"/>
        <end position="135"/>
    </location>
</feature>
<proteinExistence type="predicted"/>